<dbReference type="Pfam" id="PF01535">
    <property type="entry name" value="PPR"/>
    <property type="match status" value="1"/>
</dbReference>
<dbReference type="InterPro" id="IPR011990">
    <property type="entry name" value="TPR-like_helical_dom_sf"/>
</dbReference>
<dbReference type="Gene3D" id="1.25.40.10">
    <property type="entry name" value="Tetratricopeptide repeat domain"/>
    <property type="match status" value="2"/>
</dbReference>
<keyword evidence="2" id="KW-0809">Transit peptide</keyword>
<dbReference type="Pfam" id="PF12854">
    <property type="entry name" value="PPR_1"/>
    <property type="match status" value="1"/>
</dbReference>
<evidence type="ECO:0000256" key="1">
    <source>
        <dbReference type="ARBA" id="ARBA00022737"/>
    </source>
</evidence>
<keyword evidence="1" id="KW-0677">Repeat</keyword>
<evidence type="ECO:0000313" key="5">
    <source>
        <dbReference type="Proteomes" id="UP001054889"/>
    </source>
</evidence>
<dbReference type="Proteomes" id="UP001054889">
    <property type="component" value="Unassembled WGS sequence"/>
</dbReference>
<evidence type="ECO:0000313" key="4">
    <source>
        <dbReference type="EMBL" id="GJN28088.1"/>
    </source>
</evidence>
<sequence length="314" mass="34138">MLELLAGLLAAGLRPDRYTVPAVLGACAELPNAALGGAMHGFSLRLGLFPNVVVFGALLDMYAKCGRVDAAQAVFSGMRERNVVSWSTLISCYGVHGMGEQALVIFKEMVSKGVKPNSITFTSILLSCSHSGLVTDGRKIFESMNKVYGVEPAVDHYACMVDLLGRAGAIEEAVRFICKMPMEPSASVWGALLSACAMHTNVNVGEVAAYRLFELEEGNASNYFTLCGLYDTVGQSDAVAGLRSRMRQLGMARTPDCSLFHVNGRPHAFYQGSIPRYFKRQIVRVLDQLLKDIGNSESEDEHDNMYYSLLGSQL</sequence>
<dbReference type="PROSITE" id="PS51375">
    <property type="entry name" value="PPR"/>
    <property type="match status" value="2"/>
</dbReference>
<gene>
    <name evidence="4" type="primary">gb16170</name>
    <name evidence="4" type="ORF">PR202_gb16170</name>
</gene>
<feature type="repeat" description="PPR" evidence="3">
    <location>
        <begin position="82"/>
        <end position="116"/>
    </location>
</feature>
<accession>A0AAV5F079</accession>
<proteinExistence type="predicted"/>
<name>A0AAV5F079_ELECO</name>
<dbReference type="FunFam" id="1.25.40.10:FF:000996">
    <property type="entry name" value="Small kernel1"/>
    <property type="match status" value="1"/>
</dbReference>
<dbReference type="GO" id="GO:0003723">
    <property type="term" value="F:RNA binding"/>
    <property type="evidence" value="ECO:0007669"/>
    <property type="project" value="InterPro"/>
</dbReference>
<dbReference type="Pfam" id="PF20431">
    <property type="entry name" value="E_motif"/>
    <property type="match status" value="1"/>
</dbReference>
<dbReference type="EMBL" id="BQKI01000080">
    <property type="protein sequence ID" value="GJN28088.1"/>
    <property type="molecule type" value="Genomic_DNA"/>
</dbReference>
<dbReference type="InterPro" id="IPR046960">
    <property type="entry name" value="PPR_At4g14850-like_plant"/>
</dbReference>
<keyword evidence="5" id="KW-1185">Reference proteome</keyword>
<evidence type="ECO:0008006" key="6">
    <source>
        <dbReference type="Google" id="ProtNLM"/>
    </source>
</evidence>
<reference evidence="4" key="1">
    <citation type="journal article" date="2018" name="DNA Res.">
        <title>Multiple hybrid de novo genome assembly of finger millet, an orphan allotetraploid crop.</title>
        <authorList>
            <person name="Hatakeyama M."/>
            <person name="Aluri S."/>
            <person name="Balachadran M.T."/>
            <person name="Sivarajan S.R."/>
            <person name="Patrignani A."/>
            <person name="Gruter S."/>
            <person name="Poveda L."/>
            <person name="Shimizu-Inatsugi R."/>
            <person name="Baeten J."/>
            <person name="Francoijs K.J."/>
            <person name="Nataraja K.N."/>
            <person name="Reddy Y.A.N."/>
            <person name="Phadnis S."/>
            <person name="Ravikumar R.L."/>
            <person name="Schlapbach R."/>
            <person name="Sreeman S.M."/>
            <person name="Shimizu K.K."/>
        </authorList>
    </citation>
    <scope>NUCLEOTIDE SEQUENCE</scope>
</reference>
<evidence type="ECO:0000256" key="3">
    <source>
        <dbReference type="PROSITE-ProRule" id="PRU00708"/>
    </source>
</evidence>
<dbReference type="AlphaFoldDB" id="A0AAV5F079"/>
<dbReference type="PANTHER" id="PTHR47926">
    <property type="entry name" value="PENTATRICOPEPTIDE REPEAT-CONTAINING PROTEIN"/>
    <property type="match status" value="1"/>
</dbReference>
<dbReference type="Pfam" id="PF13041">
    <property type="entry name" value="PPR_2"/>
    <property type="match status" value="1"/>
</dbReference>
<reference evidence="4" key="2">
    <citation type="submission" date="2021-12" db="EMBL/GenBank/DDBJ databases">
        <title>Resequencing data analysis of finger millet.</title>
        <authorList>
            <person name="Hatakeyama M."/>
            <person name="Aluri S."/>
            <person name="Balachadran M.T."/>
            <person name="Sivarajan S.R."/>
            <person name="Poveda L."/>
            <person name="Shimizu-Inatsugi R."/>
            <person name="Schlapbach R."/>
            <person name="Sreeman S.M."/>
            <person name="Shimizu K.K."/>
        </authorList>
    </citation>
    <scope>NUCLEOTIDE SEQUENCE</scope>
</reference>
<comment type="caution">
    <text evidence="4">The sequence shown here is derived from an EMBL/GenBank/DDBJ whole genome shotgun (WGS) entry which is preliminary data.</text>
</comment>
<dbReference type="InterPro" id="IPR002885">
    <property type="entry name" value="PPR_rpt"/>
</dbReference>
<protein>
    <recommendedName>
        <fullName evidence="6">Pentatricopeptide repeat-containing protein</fullName>
    </recommendedName>
</protein>
<dbReference type="GO" id="GO:0009451">
    <property type="term" value="P:RNA modification"/>
    <property type="evidence" value="ECO:0007669"/>
    <property type="project" value="InterPro"/>
</dbReference>
<dbReference type="InterPro" id="IPR046848">
    <property type="entry name" value="E_motif"/>
</dbReference>
<dbReference type="PANTHER" id="PTHR47926:SF516">
    <property type="entry name" value="SMK1"/>
    <property type="match status" value="1"/>
</dbReference>
<dbReference type="NCBIfam" id="TIGR00756">
    <property type="entry name" value="PPR"/>
    <property type="match status" value="2"/>
</dbReference>
<evidence type="ECO:0000256" key="2">
    <source>
        <dbReference type="ARBA" id="ARBA00022946"/>
    </source>
</evidence>
<organism evidence="4 5">
    <name type="scientific">Eleusine coracana subsp. coracana</name>
    <dbReference type="NCBI Taxonomy" id="191504"/>
    <lineage>
        <taxon>Eukaryota</taxon>
        <taxon>Viridiplantae</taxon>
        <taxon>Streptophyta</taxon>
        <taxon>Embryophyta</taxon>
        <taxon>Tracheophyta</taxon>
        <taxon>Spermatophyta</taxon>
        <taxon>Magnoliopsida</taxon>
        <taxon>Liliopsida</taxon>
        <taxon>Poales</taxon>
        <taxon>Poaceae</taxon>
        <taxon>PACMAD clade</taxon>
        <taxon>Chloridoideae</taxon>
        <taxon>Cynodonteae</taxon>
        <taxon>Eleusininae</taxon>
        <taxon>Eleusine</taxon>
    </lineage>
</organism>
<feature type="repeat" description="PPR" evidence="3">
    <location>
        <begin position="51"/>
        <end position="81"/>
    </location>
</feature>